<reference evidence="1" key="1">
    <citation type="journal article" date="2015" name="Nature">
        <title>Complex archaea that bridge the gap between prokaryotes and eukaryotes.</title>
        <authorList>
            <person name="Spang A."/>
            <person name="Saw J.H."/>
            <person name="Jorgensen S.L."/>
            <person name="Zaremba-Niedzwiedzka K."/>
            <person name="Martijn J."/>
            <person name="Lind A.E."/>
            <person name="van Eijk R."/>
            <person name="Schleper C."/>
            <person name="Guy L."/>
            <person name="Ettema T.J."/>
        </authorList>
    </citation>
    <scope>NUCLEOTIDE SEQUENCE</scope>
</reference>
<evidence type="ECO:0000313" key="1">
    <source>
        <dbReference type="EMBL" id="KKL89986.1"/>
    </source>
</evidence>
<accession>A0A0F9GHF0</accession>
<name>A0A0F9GHF0_9ZZZZ</name>
<dbReference type="AlphaFoldDB" id="A0A0F9GHF0"/>
<dbReference type="EMBL" id="LAZR01020135">
    <property type="protein sequence ID" value="KKL89986.1"/>
    <property type="molecule type" value="Genomic_DNA"/>
</dbReference>
<organism evidence="1">
    <name type="scientific">marine sediment metagenome</name>
    <dbReference type="NCBI Taxonomy" id="412755"/>
    <lineage>
        <taxon>unclassified sequences</taxon>
        <taxon>metagenomes</taxon>
        <taxon>ecological metagenomes</taxon>
    </lineage>
</organism>
<proteinExistence type="predicted"/>
<protein>
    <submittedName>
        <fullName evidence="1">Uncharacterized protein</fullName>
    </submittedName>
</protein>
<gene>
    <name evidence="1" type="ORF">LCGC14_1909170</name>
</gene>
<comment type="caution">
    <text evidence="1">The sequence shown here is derived from an EMBL/GenBank/DDBJ whole genome shotgun (WGS) entry which is preliminary data.</text>
</comment>
<sequence>MDELFIVRDRKTGKFIPPVRAGHSTTGRDLSDTPRTFANISAAESAARWWAAGRAGLARDWESGDPIGVNSIEVEDRDLSTLRVHRLITSRGLGVRVRPIGAGKT</sequence>